<feature type="domain" description="Methyltransferase" evidence="1">
    <location>
        <begin position="55"/>
        <end position="144"/>
    </location>
</feature>
<dbReference type="STRING" id="1121409.SAMN02745124_02657"/>
<sequence>MVEQESIAGRNSQQAFWEEMAERYPRPFDRKTLTDSQRIMAITEDAGVIIDRAEILDIGCGTGTYTLPLALRAKRVTGIDSSAKMLAICMKEQAAAGLNNVRTLLMEWGDADVESLGFTRRFDVVWAAMTPALRTAEDLERMRRCARTSCVFVGWGSIRKNTFLEEIFTAHNRSFGPPPGAAAITGLLKAQGIRPREAEVRTHWDWQGTFAEACRNATGYLQVSGEDEISAETIQTIVSRYCHDDVVHHRTYVEMKVLVWDET</sequence>
<evidence type="ECO:0000313" key="3">
    <source>
        <dbReference type="Proteomes" id="UP000184139"/>
    </source>
</evidence>
<dbReference type="GO" id="GO:0032259">
    <property type="term" value="P:methylation"/>
    <property type="evidence" value="ECO:0007669"/>
    <property type="project" value="UniProtKB-KW"/>
</dbReference>
<dbReference type="GO" id="GO:0008168">
    <property type="term" value="F:methyltransferase activity"/>
    <property type="evidence" value="ECO:0007669"/>
    <property type="project" value="UniProtKB-KW"/>
</dbReference>
<dbReference type="Proteomes" id="UP000184139">
    <property type="component" value="Unassembled WGS sequence"/>
</dbReference>
<accession>A0A1M5X0K8</accession>
<name>A0A1M5X0K8_9BACT</name>
<dbReference type="InterPro" id="IPR029063">
    <property type="entry name" value="SAM-dependent_MTases_sf"/>
</dbReference>
<dbReference type="RefSeq" id="WP_073376780.1">
    <property type="nucleotide sequence ID" value="NZ_FQXS01000016.1"/>
</dbReference>
<keyword evidence="2" id="KW-0808">Transferase</keyword>
<dbReference type="OrthoDB" id="9811000at2"/>
<keyword evidence="3" id="KW-1185">Reference proteome</keyword>
<dbReference type="CDD" id="cd02440">
    <property type="entry name" value="AdoMet_MTases"/>
    <property type="match status" value="1"/>
</dbReference>
<evidence type="ECO:0000313" key="2">
    <source>
        <dbReference type="EMBL" id="SHH93399.1"/>
    </source>
</evidence>
<dbReference type="AlphaFoldDB" id="A0A1M5X0K8"/>
<dbReference type="Pfam" id="PF13649">
    <property type="entry name" value="Methyltransf_25"/>
    <property type="match status" value="1"/>
</dbReference>
<dbReference type="PANTHER" id="PTHR43591">
    <property type="entry name" value="METHYLTRANSFERASE"/>
    <property type="match status" value="1"/>
</dbReference>
<dbReference type="PANTHER" id="PTHR43591:SF24">
    <property type="entry name" value="2-METHOXY-6-POLYPRENYL-1,4-BENZOQUINOL METHYLASE, MITOCHONDRIAL"/>
    <property type="match status" value="1"/>
</dbReference>
<evidence type="ECO:0000259" key="1">
    <source>
        <dbReference type="Pfam" id="PF13649"/>
    </source>
</evidence>
<organism evidence="2 3">
    <name type="scientific">Desulfofustis glycolicus DSM 9705</name>
    <dbReference type="NCBI Taxonomy" id="1121409"/>
    <lineage>
        <taxon>Bacteria</taxon>
        <taxon>Pseudomonadati</taxon>
        <taxon>Thermodesulfobacteriota</taxon>
        <taxon>Desulfobulbia</taxon>
        <taxon>Desulfobulbales</taxon>
        <taxon>Desulfocapsaceae</taxon>
        <taxon>Desulfofustis</taxon>
    </lineage>
</organism>
<dbReference type="Gene3D" id="3.40.50.150">
    <property type="entry name" value="Vaccinia Virus protein VP39"/>
    <property type="match status" value="1"/>
</dbReference>
<dbReference type="EMBL" id="FQXS01000016">
    <property type="protein sequence ID" value="SHH93399.1"/>
    <property type="molecule type" value="Genomic_DNA"/>
</dbReference>
<keyword evidence="2" id="KW-0489">Methyltransferase</keyword>
<protein>
    <submittedName>
        <fullName evidence="2">Methyltransferase domain-containing protein</fullName>
    </submittedName>
</protein>
<reference evidence="2 3" key="1">
    <citation type="submission" date="2016-11" db="EMBL/GenBank/DDBJ databases">
        <authorList>
            <person name="Jaros S."/>
            <person name="Januszkiewicz K."/>
            <person name="Wedrychowicz H."/>
        </authorList>
    </citation>
    <scope>NUCLEOTIDE SEQUENCE [LARGE SCALE GENOMIC DNA]</scope>
    <source>
        <strain evidence="2 3">DSM 9705</strain>
    </source>
</reference>
<proteinExistence type="predicted"/>
<gene>
    <name evidence="2" type="ORF">SAMN02745124_02657</name>
</gene>
<dbReference type="InterPro" id="IPR041698">
    <property type="entry name" value="Methyltransf_25"/>
</dbReference>
<dbReference type="SUPFAM" id="SSF53335">
    <property type="entry name" value="S-adenosyl-L-methionine-dependent methyltransferases"/>
    <property type="match status" value="1"/>
</dbReference>